<dbReference type="EMBL" id="JAKKPZ010000018">
    <property type="protein sequence ID" value="KAI1712511.1"/>
    <property type="molecule type" value="Genomic_DNA"/>
</dbReference>
<gene>
    <name evidence="1" type="ORF">DdX_09600</name>
</gene>
<evidence type="ECO:0000313" key="1">
    <source>
        <dbReference type="EMBL" id="KAI1712511.1"/>
    </source>
</evidence>
<accession>A0AAD4R670</accession>
<reference evidence="1" key="1">
    <citation type="submission" date="2022-01" db="EMBL/GenBank/DDBJ databases">
        <title>Genome Sequence Resource for Two Populations of Ditylenchus destructor, the Migratory Endoparasitic Phytonematode.</title>
        <authorList>
            <person name="Zhang H."/>
            <person name="Lin R."/>
            <person name="Xie B."/>
        </authorList>
    </citation>
    <scope>NUCLEOTIDE SEQUENCE</scope>
    <source>
        <strain evidence="1">BazhouSP</strain>
    </source>
</reference>
<dbReference type="Proteomes" id="UP001201812">
    <property type="component" value="Unassembled WGS sequence"/>
</dbReference>
<protein>
    <recommendedName>
        <fullName evidence="3">F-box domain-containing protein</fullName>
    </recommendedName>
</protein>
<sequence length="336" mass="39030">MMSNLVATFEYSDRKMLGNLQLVCSQFNTIVQHYFPTKPYHILSNIKLNFELDNKGQLQFGFLRFKNLIPSNKRKLTRFELKSLNQQCGEAVLHNLNSGQWCIEATANALEELHRFCGPTIRFLYTTIRVSNQECTLDHIKAITTFSHLWRDQTLSLTLPSDAIPRTSQPSYFLSWIHSLFNTPNILKCRELLISGFINVAPMHIYSNLYKLDQIKIVDWNALDVKKITDLVECKGCHPQSNTTFFIWNGYNPSLVDDLRKSFLDASTPSPFQLVFRLRYPYGTSGIEESRMVNQKTKEVMLMRQSTPGEALKYNNNENVHESIRFWILSRSLQKQ</sequence>
<evidence type="ECO:0008006" key="3">
    <source>
        <dbReference type="Google" id="ProtNLM"/>
    </source>
</evidence>
<evidence type="ECO:0000313" key="2">
    <source>
        <dbReference type="Proteomes" id="UP001201812"/>
    </source>
</evidence>
<keyword evidence="2" id="KW-1185">Reference proteome</keyword>
<name>A0AAD4R670_9BILA</name>
<comment type="caution">
    <text evidence="1">The sequence shown here is derived from an EMBL/GenBank/DDBJ whole genome shotgun (WGS) entry which is preliminary data.</text>
</comment>
<organism evidence="1 2">
    <name type="scientific">Ditylenchus destructor</name>
    <dbReference type="NCBI Taxonomy" id="166010"/>
    <lineage>
        <taxon>Eukaryota</taxon>
        <taxon>Metazoa</taxon>
        <taxon>Ecdysozoa</taxon>
        <taxon>Nematoda</taxon>
        <taxon>Chromadorea</taxon>
        <taxon>Rhabditida</taxon>
        <taxon>Tylenchina</taxon>
        <taxon>Tylenchomorpha</taxon>
        <taxon>Sphaerularioidea</taxon>
        <taxon>Anguinidae</taxon>
        <taxon>Anguininae</taxon>
        <taxon>Ditylenchus</taxon>
    </lineage>
</organism>
<proteinExistence type="predicted"/>
<dbReference type="AlphaFoldDB" id="A0AAD4R670"/>